<gene>
    <name evidence="2" type="ORF">MAM_04630</name>
</gene>
<feature type="compositionally biased region" description="Low complexity" evidence="1">
    <location>
        <begin position="84"/>
        <end position="100"/>
    </location>
</feature>
<proteinExistence type="predicted"/>
<evidence type="ECO:0000313" key="3">
    <source>
        <dbReference type="Proteomes" id="UP000030816"/>
    </source>
</evidence>
<dbReference type="GeneID" id="63739085"/>
<evidence type="ECO:0000256" key="1">
    <source>
        <dbReference type="SAM" id="MobiDB-lite"/>
    </source>
</evidence>
<reference evidence="2 3" key="1">
    <citation type="journal article" date="2014" name="Proc. Natl. Acad. Sci. U.S.A.">
        <title>Trajectory and genomic determinants of fungal-pathogen speciation and host adaptation.</title>
        <authorList>
            <person name="Hu X."/>
            <person name="Xiao G."/>
            <person name="Zheng P."/>
            <person name="Shang Y."/>
            <person name="Su Y."/>
            <person name="Zhang X."/>
            <person name="Liu X."/>
            <person name="Zhan S."/>
            <person name="St Leger R.J."/>
            <person name="Wang C."/>
        </authorList>
    </citation>
    <scope>NUCLEOTIDE SEQUENCE [LARGE SCALE GENOMIC DNA]</scope>
    <source>
        <strain evidence="2 3">ARSEF 1941</strain>
    </source>
</reference>
<organism evidence="2 3">
    <name type="scientific">Metarhizium album (strain ARSEF 1941)</name>
    <dbReference type="NCBI Taxonomy" id="1081103"/>
    <lineage>
        <taxon>Eukaryota</taxon>
        <taxon>Fungi</taxon>
        <taxon>Dikarya</taxon>
        <taxon>Ascomycota</taxon>
        <taxon>Pezizomycotina</taxon>
        <taxon>Sordariomycetes</taxon>
        <taxon>Hypocreomycetidae</taxon>
        <taxon>Hypocreales</taxon>
        <taxon>Clavicipitaceae</taxon>
        <taxon>Metarhizium</taxon>
    </lineage>
</organism>
<sequence>MAPEPSFAVAYIIAEEDPNCVYDGGAAPRWTRNLDRSQATSVDDHDGSPTERCGMSGGIATSKTDERASVSGSVSKVSDEAAEKGSAASEAASTSITGGTSQNGSNG</sequence>
<dbReference type="Proteomes" id="UP000030816">
    <property type="component" value="Unassembled WGS sequence"/>
</dbReference>
<name>A0A0B2WXL9_METAS</name>
<dbReference type="HOGENOM" id="CLU_2210612_0_0_1"/>
<feature type="region of interest" description="Disordered" evidence="1">
    <location>
        <begin position="31"/>
        <end position="107"/>
    </location>
</feature>
<accession>A0A0B2WXL9</accession>
<keyword evidence="3" id="KW-1185">Reference proteome</keyword>
<dbReference type="EMBL" id="AZHE01000010">
    <property type="protein sequence ID" value="KHN97615.1"/>
    <property type="molecule type" value="Genomic_DNA"/>
</dbReference>
<dbReference type="STRING" id="1081103.A0A0B2WXL9"/>
<comment type="caution">
    <text evidence="2">The sequence shown here is derived from an EMBL/GenBank/DDBJ whole genome shotgun (WGS) entry which is preliminary data.</text>
</comment>
<dbReference type="RefSeq" id="XP_040678681.1">
    <property type="nucleotide sequence ID" value="XM_040823428.1"/>
</dbReference>
<protein>
    <submittedName>
        <fullName evidence="2">Uncharacterized protein</fullName>
    </submittedName>
</protein>
<dbReference type="AlphaFoldDB" id="A0A0B2WXL9"/>
<evidence type="ECO:0000313" key="2">
    <source>
        <dbReference type="EMBL" id="KHN97615.1"/>
    </source>
</evidence>